<dbReference type="AlphaFoldDB" id="A0A7G9L5T4"/>
<dbReference type="Pfam" id="PF00571">
    <property type="entry name" value="CBS"/>
    <property type="match status" value="2"/>
</dbReference>
<reference evidence="5 6" key="1">
    <citation type="submission" date="2020-08" db="EMBL/GenBank/DDBJ databases">
        <title>Sphingomonas sp. sand1-3 16S ribosomal RNA gene Genome sequencing and assembly.</title>
        <authorList>
            <person name="Kang M."/>
        </authorList>
    </citation>
    <scope>NUCLEOTIDE SEQUENCE [LARGE SCALE GENOMIC DNA]</scope>
    <source>
        <strain evidence="6">sand1-3</strain>
    </source>
</reference>
<dbReference type="KEGG" id="ssau:H8M03_04100"/>
<dbReference type="InterPro" id="IPR046342">
    <property type="entry name" value="CBS_dom_sf"/>
</dbReference>
<keyword evidence="2" id="KW-0129">CBS domain</keyword>
<dbReference type="PANTHER" id="PTHR48108:SF34">
    <property type="entry name" value="CBS DOMAIN-CONTAINING PROTEIN YHCV"/>
    <property type="match status" value="1"/>
</dbReference>
<gene>
    <name evidence="5" type="ORF">H8M03_04100</name>
</gene>
<name>A0A7G9L5T4_9SPHN</name>
<protein>
    <submittedName>
        <fullName evidence="5">CBS domain-containing protein</fullName>
    </submittedName>
</protein>
<feature type="region of interest" description="Disordered" evidence="3">
    <location>
        <begin position="111"/>
        <end position="138"/>
    </location>
</feature>
<dbReference type="PROSITE" id="PS51371">
    <property type="entry name" value="CBS"/>
    <property type="match status" value="2"/>
</dbReference>
<dbReference type="EMBL" id="CP060697">
    <property type="protein sequence ID" value="QNM83983.1"/>
    <property type="molecule type" value="Genomic_DNA"/>
</dbReference>
<proteinExistence type="predicted"/>
<feature type="domain" description="CBS" evidence="4">
    <location>
        <begin position="1"/>
        <end position="59"/>
    </location>
</feature>
<keyword evidence="6" id="KW-1185">Reference proteome</keyword>
<dbReference type="InterPro" id="IPR051462">
    <property type="entry name" value="CBS_domain-containing"/>
</dbReference>
<evidence type="ECO:0000256" key="1">
    <source>
        <dbReference type="ARBA" id="ARBA00022737"/>
    </source>
</evidence>
<dbReference type="CDD" id="cd04622">
    <property type="entry name" value="CBS_pair_HRP1_like"/>
    <property type="match status" value="1"/>
</dbReference>
<dbReference type="InterPro" id="IPR000644">
    <property type="entry name" value="CBS_dom"/>
</dbReference>
<dbReference type="SMART" id="SM00116">
    <property type="entry name" value="CBS"/>
    <property type="match status" value="2"/>
</dbReference>
<evidence type="ECO:0000313" key="6">
    <source>
        <dbReference type="Proteomes" id="UP000515861"/>
    </source>
</evidence>
<dbReference type="Proteomes" id="UP000515861">
    <property type="component" value="Chromosome"/>
</dbReference>
<evidence type="ECO:0000256" key="2">
    <source>
        <dbReference type="PROSITE-ProRule" id="PRU00703"/>
    </source>
</evidence>
<dbReference type="PANTHER" id="PTHR48108">
    <property type="entry name" value="CBS DOMAIN-CONTAINING PROTEIN CBSX2, CHLOROPLASTIC"/>
    <property type="match status" value="1"/>
</dbReference>
<evidence type="ECO:0000259" key="4">
    <source>
        <dbReference type="PROSITE" id="PS51371"/>
    </source>
</evidence>
<evidence type="ECO:0000313" key="5">
    <source>
        <dbReference type="EMBL" id="QNM83983.1"/>
    </source>
</evidence>
<feature type="domain" description="CBS" evidence="4">
    <location>
        <begin position="65"/>
        <end position="124"/>
    </location>
</feature>
<evidence type="ECO:0000256" key="3">
    <source>
        <dbReference type="SAM" id="MobiDB-lite"/>
    </source>
</evidence>
<sequence>MTRDVKTVRPDQTAKEAAAFMLEEDAGSMPVSDGDRLVGMITDRDITVRGVAKGHGPDTPVSELMTSDVLCVRDDEDVADVATKMGKAQVRRLPVIDSNEKLCGIVSLGDLSRETDGEPAHQAFDGVSAAGDRHKQQG</sequence>
<dbReference type="Gene3D" id="3.10.580.10">
    <property type="entry name" value="CBS-domain"/>
    <property type="match status" value="1"/>
</dbReference>
<organism evidence="5 6">
    <name type="scientific">Sphingomonas sabuli</name>
    <dbReference type="NCBI Taxonomy" id="2764186"/>
    <lineage>
        <taxon>Bacteria</taxon>
        <taxon>Pseudomonadati</taxon>
        <taxon>Pseudomonadota</taxon>
        <taxon>Alphaproteobacteria</taxon>
        <taxon>Sphingomonadales</taxon>
        <taxon>Sphingomonadaceae</taxon>
        <taxon>Sphingomonas</taxon>
    </lineage>
</organism>
<keyword evidence="1" id="KW-0677">Repeat</keyword>
<dbReference type="SUPFAM" id="SSF54631">
    <property type="entry name" value="CBS-domain pair"/>
    <property type="match status" value="1"/>
</dbReference>
<accession>A0A7G9L5T4</accession>